<gene>
    <name evidence="2" type="ORF">JBS370_LOCUS39734</name>
</gene>
<dbReference type="EMBL" id="CAJOBD010029929">
    <property type="protein sequence ID" value="CAF4280433.1"/>
    <property type="molecule type" value="Genomic_DNA"/>
</dbReference>
<sequence>MTRISSKACNVCVELHTGRCINETCICHAGFSGIACTDRLTTLIAQLSKSQINIAVVVAGILGGALFAVIVSFVVFLIWKRRVKKKLFGMSQSTIATNLSSSIPVEVPALYNISSSRRTSSTPTTTYHLYEELL</sequence>
<protein>
    <recommendedName>
        <fullName evidence="4">EGF-like domain-containing protein</fullName>
    </recommendedName>
</protein>
<organism evidence="2 3">
    <name type="scientific">Rotaria sordida</name>
    <dbReference type="NCBI Taxonomy" id="392033"/>
    <lineage>
        <taxon>Eukaryota</taxon>
        <taxon>Metazoa</taxon>
        <taxon>Spiralia</taxon>
        <taxon>Gnathifera</taxon>
        <taxon>Rotifera</taxon>
        <taxon>Eurotatoria</taxon>
        <taxon>Bdelloidea</taxon>
        <taxon>Philodinida</taxon>
        <taxon>Philodinidae</taxon>
        <taxon>Rotaria</taxon>
    </lineage>
</organism>
<evidence type="ECO:0000256" key="1">
    <source>
        <dbReference type="SAM" id="Phobius"/>
    </source>
</evidence>
<reference evidence="2" key="1">
    <citation type="submission" date="2021-02" db="EMBL/GenBank/DDBJ databases">
        <authorList>
            <person name="Nowell W R."/>
        </authorList>
    </citation>
    <scope>NUCLEOTIDE SEQUENCE</scope>
</reference>
<keyword evidence="1" id="KW-0812">Transmembrane</keyword>
<keyword evidence="1" id="KW-1133">Transmembrane helix</keyword>
<keyword evidence="1" id="KW-0472">Membrane</keyword>
<proteinExistence type="predicted"/>
<dbReference type="AlphaFoldDB" id="A0A820GNB0"/>
<comment type="caution">
    <text evidence="2">The sequence shown here is derived from an EMBL/GenBank/DDBJ whole genome shotgun (WGS) entry which is preliminary data.</text>
</comment>
<name>A0A820GNB0_9BILA</name>
<evidence type="ECO:0000313" key="2">
    <source>
        <dbReference type="EMBL" id="CAF4280433.1"/>
    </source>
</evidence>
<evidence type="ECO:0000313" key="3">
    <source>
        <dbReference type="Proteomes" id="UP000663836"/>
    </source>
</evidence>
<feature type="transmembrane region" description="Helical" evidence="1">
    <location>
        <begin position="52"/>
        <end position="79"/>
    </location>
</feature>
<evidence type="ECO:0008006" key="4">
    <source>
        <dbReference type="Google" id="ProtNLM"/>
    </source>
</evidence>
<accession>A0A820GNB0</accession>
<dbReference type="Proteomes" id="UP000663836">
    <property type="component" value="Unassembled WGS sequence"/>
</dbReference>